<protein>
    <recommendedName>
        <fullName evidence="2">Ubiquitin-like domain-containing protein</fullName>
    </recommendedName>
</protein>
<reference evidence="3" key="1">
    <citation type="thesis" date="2021" institute="BYU ScholarsArchive" country="Provo, UT, USA">
        <title>Applications of and Algorithms for Genome Assembly and Genomic Analyses with an Emphasis on Marine Teleosts.</title>
        <authorList>
            <person name="Pickett B.D."/>
        </authorList>
    </citation>
    <scope>NUCLEOTIDE SEQUENCE</scope>
    <source>
        <strain evidence="3">HI-2016</strain>
    </source>
</reference>
<feature type="region of interest" description="Disordered" evidence="1">
    <location>
        <begin position="1"/>
        <end position="24"/>
    </location>
</feature>
<feature type="domain" description="Ubiquitin-like" evidence="2">
    <location>
        <begin position="62"/>
        <end position="142"/>
    </location>
</feature>
<dbReference type="InterPro" id="IPR000626">
    <property type="entry name" value="Ubiquitin-like_dom"/>
</dbReference>
<evidence type="ECO:0000259" key="2">
    <source>
        <dbReference type="PROSITE" id="PS50053"/>
    </source>
</evidence>
<evidence type="ECO:0000313" key="3">
    <source>
        <dbReference type="EMBL" id="KAG9335976.1"/>
    </source>
</evidence>
<dbReference type="EMBL" id="JAFBMS010000104">
    <property type="protein sequence ID" value="KAG9335976.1"/>
    <property type="molecule type" value="Genomic_DNA"/>
</dbReference>
<dbReference type="SUPFAM" id="SSF54236">
    <property type="entry name" value="Ubiquitin-like"/>
    <property type="match status" value="1"/>
</dbReference>
<gene>
    <name evidence="3" type="ORF">JZ751_003375</name>
</gene>
<name>A0A8T2N7R5_9TELE</name>
<evidence type="ECO:0000313" key="4">
    <source>
        <dbReference type="Proteomes" id="UP000824540"/>
    </source>
</evidence>
<keyword evidence="4" id="KW-1185">Reference proteome</keyword>
<comment type="caution">
    <text evidence="3">The sequence shown here is derived from an EMBL/GenBank/DDBJ whole genome shotgun (WGS) entry which is preliminary data.</text>
</comment>
<proteinExistence type="predicted"/>
<dbReference type="PROSITE" id="PS50053">
    <property type="entry name" value="UBIQUITIN_2"/>
    <property type="match status" value="1"/>
</dbReference>
<organism evidence="3 4">
    <name type="scientific">Albula glossodonta</name>
    <name type="common">roundjaw bonefish</name>
    <dbReference type="NCBI Taxonomy" id="121402"/>
    <lineage>
        <taxon>Eukaryota</taxon>
        <taxon>Metazoa</taxon>
        <taxon>Chordata</taxon>
        <taxon>Craniata</taxon>
        <taxon>Vertebrata</taxon>
        <taxon>Euteleostomi</taxon>
        <taxon>Actinopterygii</taxon>
        <taxon>Neopterygii</taxon>
        <taxon>Teleostei</taxon>
        <taxon>Albuliformes</taxon>
        <taxon>Albulidae</taxon>
        <taxon>Albula</taxon>
    </lineage>
</organism>
<dbReference type="OrthoDB" id="8905060at2759"/>
<dbReference type="Proteomes" id="UP000824540">
    <property type="component" value="Unassembled WGS sequence"/>
</dbReference>
<sequence length="142" mass="15088">METKAAIPTKSPNLGGAGCAAKGDPPAPVPRPFHTHHKVFQSSTHATLQAVSGAEPLCSPAAPIRVSVLNGSDGRLVRMDLKRSDTVETLKKMFLQERGTPDLTSNLNLACNGKPALDHQTLAELQLNETAMFVTYQKCIGG</sequence>
<dbReference type="InterPro" id="IPR029071">
    <property type="entry name" value="Ubiquitin-like_domsf"/>
</dbReference>
<dbReference type="Gene3D" id="3.10.20.90">
    <property type="entry name" value="Phosphatidylinositol 3-kinase Catalytic Subunit, Chain A, domain 1"/>
    <property type="match status" value="1"/>
</dbReference>
<accession>A0A8T2N7R5</accession>
<evidence type="ECO:0000256" key="1">
    <source>
        <dbReference type="SAM" id="MobiDB-lite"/>
    </source>
</evidence>
<dbReference type="CDD" id="cd17039">
    <property type="entry name" value="Ubl_ubiquitin_like"/>
    <property type="match status" value="1"/>
</dbReference>
<dbReference type="AlphaFoldDB" id="A0A8T2N7R5"/>